<dbReference type="GO" id="GO:0005634">
    <property type="term" value="C:nucleus"/>
    <property type="evidence" value="ECO:0007669"/>
    <property type="project" value="TreeGrafter"/>
</dbReference>
<dbReference type="Gene3D" id="3.10.50.40">
    <property type="match status" value="1"/>
</dbReference>
<dbReference type="InterPro" id="IPR046357">
    <property type="entry name" value="PPIase_dom_sf"/>
</dbReference>
<dbReference type="STRING" id="2903.R1DRG6"/>
<evidence type="ECO:0000313" key="8">
    <source>
        <dbReference type="Proteomes" id="UP000013827"/>
    </source>
</evidence>
<dbReference type="Proteomes" id="UP000013827">
    <property type="component" value="Unassembled WGS sequence"/>
</dbReference>
<evidence type="ECO:0000256" key="4">
    <source>
        <dbReference type="PROSITE-ProRule" id="PRU00278"/>
    </source>
</evidence>
<dbReference type="AlphaFoldDB" id="A0A0D3IQ36"/>
<evidence type="ECO:0000313" key="7">
    <source>
        <dbReference type="EnsemblProtists" id="EOD13371"/>
    </source>
</evidence>
<comment type="catalytic activity">
    <reaction evidence="1 5">
        <text>[protein]-peptidylproline (omega=180) = [protein]-peptidylproline (omega=0)</text>
        <dbReference type="Rhea" id="RHEA:16237"/>
        <dbReference type="Rhea" id="RHEA-COMP:10747"/>
        <dbReference type="Rhea" id="RHEA-COMP:10748"/>
        <dbReference type="ChEBI" id="CHEBI:83833"/>
        <dbReference type="ChEBI" id="CHEBI:83834"/>
        <dbReference type="EC" id="5.2.1.8"/>
    </reaction>
</comment>
<proteinExistence type="predicted"/>
<evidence type="ECO:0000256" key="2">
    <source>
        <dbReference type="ARBA" id="ARBA00023110"/>
    </source>
</evidence>
<dbReference type="eggNOG" id="KOG3259">
    <property type="taxonomic scope" value="Eukaryota"/>
</dbReference>
<reference evidence="7" key="2">
    <citation type="submission" date="2024-10" db="UniProtKB">
        <authorList>
            <consortium name="EnsemblProtists"/>
        </authorList>
    </citation>
    <scope>IDENTIFICATION</scope>
</reference>
<evidence type="ECO:0000256" key="3">
    <source>
        <dbReference type="ARBA" id="ARBA00023235"/>
    </source>
</evidence>
<dbReference type="InterPro" id="IPR000297">
    <property type="entry name" value="PPIase_PpiC"/>
</dbReference>
<dbReference type="GO" id="GO:0003755">
    <property type="term" value="F:peptidyl-prolyl cis-trans isomerase activity"/>
    <property type="evidence" value="ECO:0007669"/>
    <property type="project" value="UniProtKB-UniRule"/>
</dbReference>
<dbReference type="GeneID" id="17259522"/>
<evidence type="ECO:0000256" key="5">
    <source>
        <dbReference type="RuleBase" id="RU363014"/>
    </source>
</evidence>
<evidence type="ECO:0000256" key="1">
    <source>
        <dbReference type="ARBA" id="ARBA00000971"/>
    </source>
</evidence>
<dbReference type="EnsemblProtists" id="EOD13371">
    <property type="protein sequence ID" value="EOD13371"/>
    <property type="gene ID" value="EMIHUDRAFT_78573"/>
</dbReference>
<keyword evidence="2 4" id="KW-0697">Rotamase</keyword>
<feature type="domain" description="PpiC" evidence="6">
    <location>
        <begin position="1"/>
        <end position="117"/>
    </location>
</feature>
<reference evidence="8" key="1">
    <citation type="journal article" date="2013" name="Nature">
        <title>Pan genome of the phytoplankton Emiliania underpins its global distribution.</title>
        <authorList>
            <person name="Read B.A."/>
            <person name="Kegel J."/>
            <person name="Klute M.J."/>
            <person name="Kuo A."/>
            <person name="Lefebvre S.C."/>
            <person name="Maumus F."/>
            <person name="Mayer C."/>
            <person name="Miller J."/>
            <person name="Monier A."/>
            <person name="Salamov A."/>
            <person name="Young J."/>
            <person name="Aguilar M."/>
            <person name="Claverie J.M."/>
            <person name="Frickenhaus S."/>
            <person name="Gonzalez K."/>
            <person name="Herman E.K."/>
            <person name="Lin Y.C."/>
            <person name="Napier J."/>
            <person name="Ogata H."/>
            <person name="Sarno A.F."/>
            <person name="Shmutz J."/>
            <person name="Schroeder D."/>
            <person name="de Vargas C."/>
            <person name="Verret F."/>
            <person name="von Dassow P."/>
            <person name="Valentin K."/>
            <person name="Van de Peer Y."/>
            <person name="Wheeler G."/>
            <person name="Dacks J.B."/>
            <person name="Delwiche C.F."/>
            <person name="Dyhrman S.T."/>
            <person name="Glockner G."/>
            <person name="John U."/>
            <person name="Richards T."/>
            <person name="Worden A.Z."/>
            <person name="Zhang X."/>
            <person name="Grigoriev I.V."/>
            <person name="Allen A.E."/>
            <person name="Bidle K."/>
            <person name="Borodovsky M."/>
            <person name="Bowler C."/>
            <person name="Brownlee C."/>
            <person name="Cock J.M."/>
            <person name="Elias M."/>
            <person name="Gladyshev V.N."/>
            <person name="Groth M."/>
            <person name="Guda C."/>
            <person name="Hadaegh A."/>
            <person name="Iglesias-Rodriguez M.D."/>
            <person name="Jenkins J."/>
            <person name="Jones B.M."/>
            <person name="Lawson T."/>
            <person name="Leese F."/>
            <person name="Lindquist E."/>
            <person name="Lobanov A."/>
            <person name="Lomsadze A."/>
            <person name="Malik S.B."/>
            <person name="Marsh M.E."/>
            <person name="Mackinder L."/>
            <person name="Mock T."/>
            <person name="Mueller-Roeber B."/>
            <person name="Pagarete A."/>
            <person name="Parker M."/>
            <person name="Probert I."/>
            <person name="Quesneville H."/>
            <person name="Raines C."/>
            <person name="Rensing S.A."/>
            <person name="Riano-Pachon D.M."/>
            <person name="Richier S."/>
            <person name="Rokitta S."/>
            <person name="Shiraiwa Y."/>
            <person name="Soanes D.M."/>
            <person name="van der Giezen M."/>
            <person name="Wahlund T.M."/>
            <person name="Williams B."/>
            <person name="Wilson W."/>
            <person name="Wolfe G."/>
            <person name="Wurch L.L."/>
        </authorList>
    </citation>
    <scope>NUCLEOTIDE SEQUENCE</scope>
</reference>
<dbReference type="PANTHER" id="PTHR10657:SF4">
    <property type="entry name" value="PEPTIDYL-PROLYL CIS-TRANS ISOMERASE-RELATED"/>
    <property type="match status" value="1"/>
</dbReference>
<dbReference type="InterPro" id="IPR051370">
    <property type="entry name" value="PPIase_Pin1"/>
</dbReference>
<keyword evidence="3 4" id="KW-0413">Isomerase</keyword>
<dbReference type="RefSeq" id="XP_005765800.1">
    <property type="nucleotide sequence ID" value="XM_005765743.1"/>
</dbReference>
<dbReference type="GO" id="GO:0005829">
    <property type="term" value="C:cytosol"/>
    <property type="evidence" value="ECO:0007669"/>
    <property type="project" value="TreeGrafter"/>
</dbReference>
<evidence type="ECO:0000259" key="6">
    <source>
        <dbReference type="PROSITE" id="PS50198"/>
    </source>
</evidence>
<keyword evidence="8" id="KW-1185">Reference proteome</keyword>
<name>A0A0D3IQ36_EMIH1</name>
<dbReference type="PANTHER" id="PTHR10657">
    <property type="entry name" value="PEPTIDYL-PROLYL CIS-TRANS ISOMERASE"/>
    <property type="match status" value="1"/>
</dbReference>
<dbReference type="Pfam" id="PF00639">
    <property type="entry name" value="Rotamase"/>
    <property type="match status" value="1"/>
</dbReference>
<accession>A0A0D3IQ36</accession>
<organism evidence="7 8">
    <name type="scientific">Emiliania huxleyi (strain CCMP1516)</name>
    <dbReference type="NCBI Taxonomy" id="280463"/>
    <lineage>
        <taxon>Eukaryota</taxon>
        <taxon>Haptista</taxon>
        <taxon>Haptophyta</taxon>
        <taxon>Prymnesiophyceae</taxon>
        <taxon>Isochrysidales</taxon>
        <taxon>Noelaerhabdaceae</taxon>
        <taxon>Emiliania</taxon>
    </lineage>
</organism>
<dbReference type="PaxDb" id="2903-EOD13371"/>
<dbReference type="SUPFAM" id="SSF54534">
    <property type="entry name" value="FKBP-like"/>
    <property type="match status" value="1"/>
</dbReference>
<protein>
    <recommendedName>
        <fullName evidence="5">Peptidyl-prolyl cis-trans isomerase</fullName>
        <ecNumber evidence="5">5.2.1.8</ecNumber>
    </recommendedName>
</protein>
<dbReference type="PROSITE" id="PS50198">
    <property type="entry name" value="PPIC_PPIASE_2"/>
    <property type="match status" value="1"/>
</dbReference>
<dbReference type="KEGG" id="ehx:EMIHUDRAFT_78573"/>
<dbReference type="EC" id="5.2.1.8" evidence="5"/>
<sequence length="117" mass="12477">MSELGARHLLIKFEGSRNPVSRRTGASTSGVTAAQAEQELQSYADKVRPRGASEEVFAKYACERSDCGSFKSGGDLGLFGPGQMQKQFEDGVKGTAVGKMSGIVLSDSGYHLVFRTP</sequence>
<dbReference type="HOGENOM" id="CLU_090028_4_0_1"/>